<dbReference type="InterPro" id="IPR001789">
    <property type="entry name" value="Sig_transdc_resp-reg_receiver"/>
</dbReference>
<dbReference type="InterPro" id="IPR001867">
    <property type="entry name" value="OmpR/PhoB-type_DNA-bd"/>
</dbReference>
<proteinExistence type="predicted"/>
<keyword evidence="7" id="KW-0804">Transcription</keyword>
<dbReference type="PANTHER" id="PTHR48111">
    <property type="entry name" value="REGULATOR OF RPOS"/>
    <property type="match status" value="1"/>
</dbReference>
<dbReference type="Gene3D" id="6.10.250.690">
    <property type="match status" value="1"/>
</dbReference>
<feature type="domain" description="OmpR/PhoB-type" evidence="11">
    <location>
        <begin position="131"/>
        <end position="230"/>
    </location>
</feature>
<feature type="domain" description="Response regulatory" evidence="10">
    <location>
        <begin position="8"/>
        <end position="123"/>
    </location>
</feature>
<comment type="subcellular location">
    <subcellularLocation>
        <location evidence="1">Cytoplasm</location>
    </subcellularLocation>
</comment>
<keyword evidence="5" id="KW-0805">Transcription regulation</keyword>
<dbReference type="InterPro" id="IPR039420">
    <property type="entry name" value="WalR-like"/>
</dbReference>
<dbReference type="Pfam" id="PF00072">
    <property type="entry name" value="Response_reg"/>
    <property type="match status" value="1"/>
</dbReference>
<evidence type="ECO:0000256" key="5">
    <source>
        <dbReference type="ARBA" id="ARBA00023015"/>
    </source>
</evidence>
<protein>
    <submittedName>
        <fullName evidence="12">Response regulator</fullName>
    </submittedName>
</protein>
<evidence type="ECO:0000256" key="6">
    <source>
        <dbReference type="ARBA" id="ARBA00023125"/>
    </source>
</evidence>
<dbReference type="Pfam" id="PF00486">
    <property type="entry name" value="Trans_reg_C"/>
    <property type="match status" value="1"/>
</dbReference>
<accession>A0ABW0ST61</accession>
<dbReference type="SUPFAM" id="SSF52172">
    <property type="entry name" value="CheY-like"/>
    <property type="match status" value="1"/>
</dbReference>
<dbReference type="Gene3D" id="3.40.50.2300">
    <property type="match status" value="1"/>
</dbReference>
<evidence type="ECO:0000256" key="9">
    <source>
        <dbReference type="PROSITE-ProRule" id="PRU01091"/>
    </source>
</evidence>
<dbReference type="PROSITE" id="PS50110">
    <property type="entry name" value="RESPONSE_REGULATORY"/>
    <property type="match status" value="1"/>
</dbReference>
<evidence type="ECO:0000259" key="11">
    <source>
        <dbReference type="PROSITE" id="PS51755"/>
    </source>
</evidence>
<evidence type="ECO:0000313" key="12">
    <source>
        <dbReference type="EMBL" id="MFC5580030.1"/>
    </source>
</evidence>
<dbReference type="EMBL" id="JBHSNG010000002">
    <property type="protein sequence ID" value="MFC5580030.1"/>
    <property type="molecule type" value="Genomic_DNA"/>
</dbReference>
<evidence type="ECO:0000256" key="3">
    <source>
        <dbReference type="ARBA" id="ARBA00022553"/>
    </source>
</evidence>
<sequence length="233" mass="25827">MQPAAAPRILIVDDDRALCGLLAEYLQREGFVVDLAHDSETALTQLRNPASRPDLLILDVMMPGRDGLDTLRELRMQHRLPVIMLSAKGEPVDRVIGLELGADDYLSKPCLPRELLARVRAQLRRNTPTSAANLQVGVLRLQPGDRRAFVGEQELVLTGAEFMLLLALAQRAGELVDKSSLTRIALGRELERFDRSIDVHVSRLRHKLAEASERSPRIESVRGSGYLMIAGTP</sequence>
<dbReference type="CDD" id="cd00383">
    <property type="entry name" value="trans_reg_C"/>
    <property type="match status" value="1"/>
</dbReference>
<evidence type="ECO:0000256" key="1">
    <source>
        <dbReference type="ARBA" id="ARBA00004496"/>
    </source>
</evidence>
<dbReference type="RefSeq" id="WP_377324152.1">
    <property type="nucleotide sequence ID" value="NZ_JBHSNG010000002.1"/>
</dbReference>
<evidence type="ECO:0000256" key="8">
    <source>
        <dbReference type="PROSITE-ProRule" id="PRU00169"/>
    </source>
</evidence>
<keyword evidence="13" id="KW-1185">Reference proteome</keyword>
<keyword evidence="6 9" id="KW-0238">DNA-binding</keyword>
<dbReference type="InterPro" id="IPR036388">
    <property type="entry name" value="WH-like_DNA-bd_sf"/>
</dbReference>
<keyword evidence="2" id="KW-0963">Cytoplasm</keyword>
<reference evidence="13" key="1">
    <citation type="journal article" date="2019" name="Int. J. Syst. Evol. Microbiol.">
        <title>The Global Catalogue of Microorganisms (GCM) 10K type strain sequencing project: providing services to taxonomists for standard genome sequencing and annotation.</title>
        <authorList>
            <consortium name="The Broad Institute Genomics Platform"/>
            <consortium name="The Broad Institute Genome Sequencing Center for Infectious Disease"/>
            <person name="Wu L."/>
            <person name="Ma J."/>
        </authorList>
    </citation>
    <scope>NUCLEOTIDE SEQUENCE [LARGE SCALE GENOMIC DNA]</scope>
    <source>
        <strain evidence="13">CGMCC 1.13587</strain>
    </source>
</reference>
<dbReference type="PANTHER" id="PTHR48111:SF39">
    <property type="entry name" value="TRANSCRIPTIONAL REGULATORY PROTEIN CPXR"/>
    <property type="match status" value="1"/>
</dbReference>
<dbReference type="InterPro" id="IPR011006">
    <property type="entry name" value="CheY-like_superfamily"/>
</dbReference>
<comment type="caution">
    <text evidence="12">The sequence shown here is derived from an EMBL/GenBank/DDBJ whole genome shotgun (WGS) entry which is preliminary data.</text>
</comment>
<dbReference type="PROSITE" id="PS51755">
    <property type="entry name" value="OMPR_PHOB"/>
    <property type="match status" value="1"/>
</dbReference>
<name>A0ABW0ST61_9GAMM</name>
<feature type="modified residue" description="4-aspartylphosphate" evidence="8">
    <location>
        <position position="59"/>
    </location>
</feature>
<evidence type="ECO:0000256" key="4">
    <source>
        <dbReference type="ARBA" id="ARBA00023012"/>
    </source>
</evidence>
<gene>
    <name evidence="12" type="ORF">ACFPPB_02700</name>
</gene>
<dbReference type="SMART" id="SM00862">
    <property type="entry name" value="Trans_reg_C"/>
    <property type="match status" value="1"/>
</dbReference>
<evidence type="ECO:0000313" key="13">
    <source>
        <dbReference type="Proteomes" id="UP001596111"/>
    </source>
</evidence>
<dbReference type="Gene3D" id="1.10.10.10">
    <property type="entry name" value="Winged helix-like DNA-binding domain superfamily/Winged helix DNA-binding domain"/>
    <property type="match status" value="1"/>
</dbReference>
<evidence type="ECO:0000259" key="10">
    <source>
        <dbReference type="PROSITE" id="PS50110"/>
    </source>
</evidence>
<evidence type="ECO:0000256" key="2">
    <source>
        <dbReference type="ARBA" id="ARBA00022490"/>
    </source>
</evidence>
<dbReference type="SMART" id="SM00448">
    <property type="entry name" value="REC"/>
    <property type="match status" value="1"/>
</dbReference>
<dbReference type="Proteomes" id="UP001596111">
    <property type="component" value="Unassembled WGS sequence"/>
</dbReference>
<organism evidence="12 13">
    <name type="scientific">Rhodanobacter terrae</name>
    <dbReference type="NCBI Taxonomy" id="418647"/>
    <lineage>
        <taxon>Bacteria</taxon>
        <taxon>Pseudomonadati</taxon>
        <taxon>Pseudomonadota</taxon>
        <taxon>Gammaproteobacteria</taxon>
        <taxon>Lysobacterales</taxon>
        <taxon>Rhodanobacteraceae</taxon>
        <taxon>Rhodanobacter</taxon>
    </lineage>
</organism>
<keyword evidence="4" id="KW-0902">Two-component regulatory system</keyword>
<evidence type="ECO:0000256" key="7">
    <source>
        <dbReference type="ARBA" id="ARBA00023163"/>
    </source>
</evidence>
<keyword evidence="3 8" id="KW-0597">Phosphoprotein</keyword>
<feature type="DNA-binding region" description="OmpR/PhoB-type" evidence="9">
    <location>
        <begin position="131"/>
        <end position="230"/>
    </location>
</feature>